<dbReference type="InterPro" id="IPR036390">
    <property type="entry name" value="WH_DNA-bd_sf"/>
</dbReference>
<dbReference type="InterPro" id="IPR011991">
    <property type="entry name" value="ArsR-like_HTH"/>
</dbReference>
<accession>A0A1I6G4N5</accession>
<evidence type="ECO:0000313" key="3">
    <source>
        <dbReference type="Proteomes" id="UP000198877"/>
    </source>
</evidence>
<name>A0A1I6G4N5_9MICO</name>
<gene>
    <name evidence="2" type="ORF">SAMN04488591_0752</name>
</gene>
<dbReference type="CDD" id="cd00090">
    <property type="entry name" value="HTH_ARSR"/>
    <property type="match status" value="1"/>
</dbReference>
<dbReference type="PRINTS" id="PR00598">
    <property type="entry name" value="HTHMARR"/>
</dbReference>
<sequence>MDDAVAALGPSIQQYQAAVDDFDRETARLLGVNGTDQRCLEILVDAGEYGLTPREIADRLALTTGSVTTMLDRLEKAGYVSRSPHPDDGRRLLVHLTPLARETIWSIIGPHLAASSAMVADRFTAQQLATVRSFLEAVTDVQRQHVEALRQRT</sequence>
<feature type="domain" description="HTH marR-type" evidence="1">
    <location>
        <begin position="1"/>
        <end position="140"/>
    </location>
</feature>
<dbReference type="GO" id="GO:0006950">
    <property type="term" value="P:response to stress"/>
    <property type="evidence" value="ECO:0007669"/>
    <property type="project" value="TreeGrafter"/>
</dbReference>
<dbReference type="RefSeq" id="WP_091735420.1">
    <property type="nucleotide sequence ID" value="NZ_CBFSJS010000037.1"/>
</dbReference>
<dbReference type="GO" id="GO:0003700">
    <property type="term" value="F:DNA-binding transcription factor activity"/>
    <property type="evidence" value="ECO:0007669"/>
    <property type="project" value="InterPro"/>
</dbReference>
<reference evidence="3" key="1">
    <citation type="submission" date="2016-10" db="EMBL/GenBank/DDBJ databases">
        <authorList>
            <person name="Varghese N."/>
            <person name="Submissions S."/>
        </authorList>
    </citation>
    <scope>NUCLEOTIDE SEQUENCE [LARGE SCALE GENOMIC DNA]</scope>
    <source>
        <strain evidence="3">CL127</strain>
    </source>
</reference>
<evidence type="ECO:0000313" key="2">
    <source>
        <dbReference type="EMBL" id="SFR37155.1"/>
    </source>
</evidence>
<dbReference type="GO" id="GO:0003677">
    <property type="term" value="F:DNA binding"/>
    <property type="evidence" value="ECO:0007669"/>
    <property type="project" value="UniProtKB-KW"/>
</dbReference>
<dbReference type="Proteomes" id="UP000198877">
    <property type="component" value="Unassembled WGS sequence"/>
</dbReference>
<dbReference type="AlphaFoldDB" id="A0A1I6G4N5"/>
<organism evidence="2 3">
    <name type="scientific">Microbacterium azadirachtae</name>
    <dbReference type="NCBI Taxonomy" id="582680"/>
    <lineage>
        <taxon>Bacteria</taxon>
        <taxon>Bacillati</taxon>
        <taxon>Actinomycetota</taxon>
        <taxon>Actinomycetes</taxon>
        <taxon>Micrococcales</taxon>
        <taxon>Microbacteriaceae</taxon>
        <taxon>Microbacterium</taxon>
    </lineage>
</organism>
<dbReference type="SUPFAM" id="SSF46785">
    <property type="entry name" value="Winged helix' DNA-binding domain"/>
    <property type="match status" value="1"/>
</dbReference>
<proteinExistence type="predicted"/>
<dbReference type="PROSITE" id="PS50995">
    <property type="entry name" value="HTH_MARR_2"/>
    <property type="match status" value="1"/>
</dbReference>
<dbReference type="Gene3D" id="1.10.10.10">
    <property type="entry name" value="Winged helix-like DNA-binding domain superfamily/Winged helix DNA-binding domain"/>
    <property type="match status" value="1"/>
</dbReference>
<keyword evidence="2" id="KW-0238">DNA-binding</keyword>
<dbReference type="SMART" id="SM00347">
    <property type="entry name" value="HTH_MARR"/>
    <property type="match status" value="1"/>
</dbReference>
<dbReference type="InterPro" id="IPR039422">
    <property type="entry name" value="MarR/SlyA-like"/>
</dbReference>
<dbReference type="PANTHER" id="PTHR33164:SF106">
    <property type="entry name" value="TRANSCRIPTIONAL REGULATORY PROTEIN"/>
    <property type="match status" value="1"/>
</dbReference>
<protein>
    <submittedName>
        <fullName evidence="2">DNA-binding transcriptional regulator, MarR family</fullName>
    </submittedName>
</protein>
<dbReference type="EMBL" id="FOYR01000001">
    <property type="protein sequence ID" value="SFR37155.1"/>
    <property type="molecule type" value="Genomic_DNA"/>
</dbReference>
<evidence type="ECO:0000259" key="1">
    <source>
        <dbReference type="PROSITE" id="PS50995"/>
    </source>
</evidence>
<dbReference type="InterPro" id="IPR000835">
    <property type="entry name" value="HTH_MarR-typ"/>
</dbReference>
<dbReference type="PANTHER" id="PTHR33164">
    <property type="entry name" value="TRANSCRIPTIONAL REGULATOR, MARR FAMILY"/>
    <property type="match status" value="1"/>
</dbReference>
<dbReference type="Pfam" id="PF12802">
    <property type="entry name" value="MarR_2"/>
    <property type="match status" value="1"/>
</dbReference>
<dbReference type="InterPro" id="IPR036388">
    <property type="entry name" value="WH-like_DNA-bd_sf"/>
</dbReference>